<keyword evidence="1" id="KW-0479">Metal-binding</keyword>
<dbReference type="PANTHER" id="PTHR43105">
    <property type="entry name" value="RESPIRATORY NITRATE REDUCTASE"/>
    <property type="match status" value="1"/>
</dbReference>
<reference evidence="7 8" key="1">
    <citation type="journal article" date="2015" name="Biotechnol. Bioeng.">
        <title>Genome sequence and phenotypic characterization of Caulobacter segnis.</title>
        <authorList>
            <person name="Patel S."/>
            <person name="Fletcher B."/>
            <person name="Scott D.C."/>
            <person name="Ely B."/>
        </authorList>
    </citation>
    <scope>NUCLEOTIDE SEQUENCE [LARGE SCALE GENOMIC DNA]</scope>
    <source>
        <strain evidence="7 8">TK0059</strain>
    </source>
</reference>
<dbReference type="Pfam" id="PF00384">
    <property type="entry name" value="Molybdopterin"/>
    <property type="match status" value="1"/>
</dbReference>
<dbReference type="Pfam" id="PF18465">
    <property type="entry name" value="Rieske_3"/>
    <property type="match status" value="1"/>
</dbReference>
<dbReference type="Gene3D" id="3.30.200.200">
    <property type="match status" value="1"/>
</dbReference>
<protein>
    <submittedName>
        <fullName evidence="7">Arsenate reductase (Azurin) large subunit</fullName>
    </submittedName>
</protein>
<dbReference type="InterPro" id="IPR014066">
    <property type="entry name" value="AioA/IdrA_lsu"/>
</dbReference>
<evidence type="ECO:0000259" key="4">
    <source>
        <dbReference type="Pfam" id="PF00384"/>
    </source>
</evidence>
<evidence type="ECO:0000259" key="6">
    <source>
        <dbReference type="Pfam" id="PF18465"/>
    </source>
</evidence>
<evidence type="ECO:0000256" key="2">
    <source>
        <dbReference type="ARBA" id="ARBA00023004"/>
    </source>
</evidence>
<dbReference type="EMBL" id="CP027850">
    <property type="protein sequence ID" value="AVQ02655.1"/>
    <property type="molecule type" value="Genomic_DNA"/>
</dbReference>
<evidence type="ECO:0000256" key="1">
    <source>
        <dbReference type="ARBA" id="ARBA00022723"/>
    </source>
</evidence>
<dbReference type="PANTHER" id="PTHR43105:SF10">
    <property type="entry name" value="NADH-QUINONE OXIDOREDUCTASE SUBUNIT G"/>
    <property type="match status" value="1"/>
</dbReference>
<proteinExistence type="predicted"/>
<dbReference type="Gene3D" id="3.40.228.10">
    <property type="entry name" value="Dimethylsulfoxide Reductase, domain 2"/>
    <property type="match status" value="1"/>
</dbReference>
<dbReference type="InterPro" id="IPR009010">
    <property type="entry name" value="Asp_de-COase-like_dom_sf"/>
</dbReference>
<dbReference type="Proteomes" id="UP000240527">
    <property type="component" value="Chromosome"/>
</dbReference>
<feature type="domain" description="Molybdopterin oxidoreductase" evidence="4">
    <location>
        <begin position="123"/>
        <end position="576"/>
    </location>
</feature>
<organism evidence="7 8">
    <name type="scientific">Caulobacter segnis</name>
    <dbReference type="NCBI Taxonomy" id="88688"/>
    <lineage>
        <taxon>Bacteria</taxon>
        <taxon>Pseudomonadati</taxon>
        <taxon>Pseudomonadota</taxon>
        <taxon>Alphaproteobacteria</taxon>
        <taxon>Caulobacterales</taxon>
        <taxon>Caulobacteraceae</taxon>
        <taxon>Caulobacter</taxon>
    </lineage>
</organism>
<dbReference type="InterPro" id="IPR006657">
    <property type="entry name" value="MoPterin_dinucl-bd_dom"/>
</dbReference>
<accession>A0ABM6THJ9</accession>
<dbReference type="SUPFAM" id="SSF50692">
    <property type="entry name" value="ADC-like"/>
    <property type="match status" value="1"/>
</dbReference>
<feature type="domain" description="Arsenite oxidase subunit AioA/Iodate reductase subunit IdrA 3Fe-4S cluster" evidence="6">
    <location>
        <begin position="24"/>
        <end position="119"/>
    </location>
</feature>
<keyword evidence="8" id="KW-1185">Reference proteome</keyword>
<dbReference type="Gene3D" id="2.40.40.20">
    <property type="match status" value="1"/>
</dbReference>
<feature type="domain" description="Molybdopterin dinucleotide-binding" evidence="5">
    <location>
        <begin position="691"/>
        <end position="785"/>
    </location>
</feature>
<dbReference type="RefSeq" id="WP_013079615.1">
    <property type="nucleotide sequence ID" value="NZ_CP027850.1"/>
</dbReference>
<evidence type="ECO:0000313" key="7">
    <source>
        <dbReference type="EMBL" id="AVQ02655.1"/>
    </source>
</evidence>
<keyword evidence="2" id="KW-0408">Iron</keyword>
<dbReference type="Gene3D" id="3.40.50.740">
    <property type="match status" value="1"/>
</dbReference>
<dbReference type="InterPro" id="IPR050123">
    <property type="entry name" value="Prok_molybdopt-oxidoreductase"/>
</dbReference>
<evidence type="ECO:0000256" key="3">
    <source>
        <dbReference type="ARBA" id="ARBA00023014"/>
    </source>
</evidence>
<evidence type="ECO:0000313" key="8">
    <source>
        <dbReference type="Proteomes" id="UP000240527"/>
    </source>
</evidence>
<keyword evidence="3" id="KW-0411">Iron-sulfur</keyword>
<gene>
    <name evidence="7" type="ORF">B7G68_12830</name>
</gene>
<dbReference type="NCBIfam" id="TIGR02693">
    <property type="entry name" value="arsenite_ox_L"/>
    <property type="match status" value="1"/>
</dbReference>
<name>A0ABM6THJ9_9CAUL</name>
<evidence type="ECO:0000259" key="5">
    <source>
        <dbReference type="Pfam" id="PF01568"/>
    </source>
</evidence>
<dbReference type="InterPro" id="IPR041632">
    <property type="entry name" value="AioA/IdrA_3Fe-4S"/>
</dbReference>
<dbReference type="Pfam" id="PF01568">
    <property type="entry name" value="Molydop_binding"/>
    <property type="match status" value="1"/>
</dbReference>
<sequence length="822" mass="89177">MSFKRQVDRLPIVPADAAERHVVCHFCIVGCGYKAYTWPARREGGRAASQNKFGQDLGVQQGAESPAWYPASMYNLVKQNGQDVHLVLKPDADCVVNSGLGSIRGARMAELSYSAERGTQRQRLTDPLVWRYGQLQPTSWDDALSLVADVTARVIAEQGDDGLVVSAFDHGGAGGGYENTWATGKLYFGALKVKNIRIHNRPAYNSEVHATRDMGVGELNNCYEDAELADTLFVVGANPLETQTNYFLNHWIPNLRGMTDDKKASAFNGERSEPSRIIIVDPRRTVTLSACEFEAGPDRVLHLAIQSGTDLALFNGLLTYIAERGWIDRPFIAASTEDFETARAESRLSLAETAAITGVPEAALIKAAAWIARPKAGGARRRTMFAYEKGLIWGNDNYRTNAALVNLALATGNVGRPGGGCVRLGGHQEGYVRPDYPGSRPAVYVDKLLMEGGGGVHHVWGCDHYKTTLNAMAFKRAYKRRTDIVKDAINGVAYGDRKALVDVIVEAIHRGGLFAVDVDIVPSKIGEAAHVILPAATAGEMNLTSMNGERRMRLSERYMDPPGQARPDCLIAAGLAQAMARSFTALGLGARAKAFEGFDWASEEDAFLDGYHRHAKGGQHVTYAALRALGTNGFQEPAVGVEAGRIVGTKRLYADGKFDRPNGRAQFLGTPWRGLQAAGKAEQKAKFAYLINNGRANHIWQSAYLDQASALVSDRTPYPYVELHPDDLAELGAAAGDLVEIHNDSGSTQAMAYPTPTARRKEAFMVFGQPLGVQGNVVSGGVNELLIPNYKQTWADIRRIATPGAPVAHVSFKSFHIPPASV</sequence>
<dbReference type="SUPFAM" id="SSF53706">
    <property type="entry name" value="Formate dehydrogenase/DMSO reductase, domains 1-3"/>
    <property type="match status" value="1"/>
</dbReference>
<dbReference type="InterPro" id="IPR006656">
    <property type="entry name" value="Mopterin_OxRdtase"/>
</dbReference>